<evidence type="ECO:0000313" key="1">
    <source>
        <dbReference type="EMBL" id="ETW00705.1"/>
    </source>
</evidence>
<reference evidence="1" key="1">
    <citation type="submission" date="2013-12" db="EMBL/GenBank/DDBJ databases">
        <title>The Genome Sequence of Aphanomyces invadans NJM9701.</title>
        <authorList>
            <consortium name="The Broad Institute Genomics Platform"/>
            <person name="Russ C."/>
            <person name="Tyler B."/>
            <person name="van West P."/>
            <person name="Dieguez-Uribeondo J."/>
            <person name="Young S.K."/>
            <person name="Zeng Q."/>
            <person name="Gargeya S."/>
            <person name="Fitzgerald M."/>
            <person name="Abouelleil A."/>
            <person name="Alvarado L."/>
            <person name="Chapman S.B."/>
            <person name="Gainer-Dewar J."/>
            <person name="Goldberg J."/>
            <person name="Griggs A."/>
            <person name="Gujja S."/>
            <person name="Hansen M."/>
            <person name="Howarth C."/>
            <person name="Imamovic A."/>
            <person name="Ireland A."/>
            <person name="Larimer J."/>
            <person name="McCowan C."/>
            <person name="Murphy C."/>
            <person name="Pearson M."/>
            <person name="Poon T.W."/>
            <person name="Priest M."/>
            <person name="Roberts A."/>
            <person name="Saif S."/>
            <person name="Shea T."/>
            <person name="Sykes S."/>
            <person name="Wortman J."/>
            <person name="Nusbaum C."/>
            <person name="Birren B."/>
        </authorList>
    </citation>
    <scope>NUCLEOTIDE SEQUENCE [LARGE SCALE GENOMIC DNA]</scope>
    <source>
        <strain evidence="1">NJM9701</strain>
    </source>
</reference>
<dbReference type="EMBL" id="KI913964">
    <property type="protein sequence ID" value="ETW00705.1"/>
    <property type="molecule type" value="Genomic_DNA"/>
</dbReference>
<dbReference type="RefSeq" id="XP_008870840.1">
    <property type="nucleotide sequence ID" value="XM_008872618.1"/>
</dbReference>
<protein>
    <submittedName>
        <fullName evidence="1">Uncharacterized protein</fullName>
    </submittedName>
</protein>
<dbReference type="AlphaFoldDB" id="A0A024U398"/>
<dbReference type="GeneID" id="20084312"/>
<accession>A0A024U398</accession>
<sequence length="281" mass="30188">MGQCSPPAVVPSRSGFRNYCTSVDVTQHVRCTEHIVVAPAQATNKAGDARMCFPSILPAADAPVVFPTNTVYSPRCEVNACASCVRLFIVGDAKIVFNLAELIEDGDADRIHQYLQSHPIRFGRKLTALGPPASLGSPPSALPLDASHLGDCSVFGQLYSSVFHHAFSLQSLQADFAVLAGSSTLEDYTTDDIGDEFLVQCTDTDVIFALAEVVWPDTAWHDLASVYAGWTRDVDKMVTPDQSFSLDIAASKQPIVDPLTNALTRGDLEGLWTDTATPLDG</sequence>
<name>A0A024U398_9STRA</name>
<gene>
    <name evidence="1" type="ORF">H310_07262</name>
</gene>
<proteinExistence type="predicted"/>
<organism evidence="1">
    <name type="scientific">Aphanomyces invadans</name>
    <dbReference type="NCBI Taxonomy" id="157072"/>
    <lineage>
        <taxon>Eukaryota</taxon>
        <taxon>Sar</taxon>
        <taxon>Stramenopiles</taxon>
        <taxon>Oomycota</taxon>
        <taxon>Saprolegniomycetes</taxon>
        <taxon>Saprolegniales</taxon>
        <taxon>Verrucalvaceae</taxon>
        <taxon>Aphanomyces</taxon>
    </lineage>
</organism>
<dbReference type="VEuPathDB" id="FungiDB:H310_07262"/>